<evidence type="ECO:0000313" key="2">
    <source>
        <dbReference type="EMBL" id="GJM61954.1"/>
    </source>
</evidence>
<keyword evidence="2" id="KW-0808">Transferase</keyword>
<dbReference type="AlphaFoldDB" id="A0AAN4VZ94"/>
<dbReference type="EMBL" id="BQKE01000001">
    <property type="protein sequence ID" value="GJM61954.1"/>
    <property type="molecule type" value="Genomic_DNA"/>
</dbReference>
<dbReference type="PANTHER" id="PTHR30068:SF3">
    <property type="entry name" value="PHOSPHOLIPID_GLYCEROL ACYLTRANSFERASE DOMAIN-CONTAINING PROTEIN"/>
    <property type="match status" value="1"/>
</dbReference>
<name>A0AAN4VZ94_9BACT</name>
<proteinExistence type="predicted"/>
<organism evidence="2 3">
    <name type="scientific">Persicobacter diffluens</name>
    <dbReference type="NCBI Taxonomy" id="981"/>
    <lineage>
        <taxon>Bacteria</taxon>
        <taxon>Pseudomonadati</taxon>
        <taxon>Bacteroidota</taxon>
        <taxon>Cytophagia</taxon>
        <taxon>Cytophagales</taxon>
        <taxon>Persicobacteraceae</taxon>
        <taxon>Persicobacter</taxon>
    </lineage>
</organism>
<accession>A0AAN4VZ94</accession>
<evidence type="ECO:0000259" key="1">
    <source>
        <dbReference type="Pfam" id="PF01553"/>
    </source>
</evidence>
<keyword evidence="2" id="KW-0012">Acyltransferase</keyword>
<dbReference type="PANTHER" id="PTHR30068">
    <property type="entry name" value="URONATE ISOMERASE"/>
    <property type="match status" value="1"/>
</dbReference>
<dbReference type="InterPro" id="IPR002123">
    <property type="entry name" value="Plipid/glycerol_acylTrfase"/>
</dbReference>
<keyword evidence="3" id="KW-1185">Reference proteome</keyword>
<dbReference type="GO" id="GO:0016746">
    <property type="term" value="F:acyltransferase activity"/>
    <property type="evidence" value="ECO:0007669"/>
    <property type="project" value="UniProtKB-KW"/>
</dbReference>
<dbReference type="GO" id="GO:0019698">
    <property type="term" value="P:D-galacturonate catabolic process"/>
    <property type="evidence" value="ECO:0007669"/>
    <property type="project" value="TreeGrafter"/>
</dbReference>
<protein>
    <submittedName>
        <fullName evidence="2">Acyltransferase</fullName>
    </submittedName>
</protein>
<dbReference type="GO" id="GO:0042840">
    <property type="term" value="P:D-glucuronate catabolic process"/>
    <property type="evidence" value="ECO:0007669"/>
    <property type="project" value="TreeGrafter"/>
</dbReference>
<gene>
    <name evidence="2" type="ORF">PEDI_25060</name>
</gene>
<comment type="caution">
    <text evidence="2">The sequence shown here is derived from an EMBL/GenBank/DDBJ whole genome shotgun (WGS) entry which is preliminary data.</text>
</comment>
<sequence>MIDTNDFDAIRPYRDHEVQQAIQELLESKYLNEALHFFFPNQNKEEITSFAGSIKDIHNFQGKVIVPFLDNMLKSQIKDFTQDGLQETRPNQPGLYISNHRDIILDSGLMNYAFFRSGYPTTEIAIGSNLLQNPDVRRLARLNKSFVVNRDVSPKEMYFVSQRLSNYIHHQIEEENQSVWIAQREGRAKDGNDFTQTGLLKMLLMGGAKDPKEAIRNMNIKPFAISYEFDPCDALKAQEHYNKSMNPDHQKGPLDDIISMQTGLVEYKGNVHIGFTEGLNKHLGALDDISNRNDYIFAVAKLIDTLIHYHYKLWPSNYICADLLNENDHYADHYTQDNKDQFIAYIENKILKINGHVEAYMPYILRMYTNPLTNHLHAKKVLEQKG</sequence>
<dbReference type="Pfam" id="PF01553">
    <property type="entry name" value="Acyltransferase"/>
    <property type="match status" value="1"/>
</dbReference>
<dbReference type="RefSeq" id="WP_338237375.1">
    <property type="nucleotide sequence ID" value="NZ_BQKE01000001.1"/>
</dbReference>
<reference evidence="2 3" key="1">
    <citation type="submission" date="2021-12" db="EMBL/GenBank/DDBJ databases">
        <title>Genome sequencing of bacteria with rrn-lacking chromosome and rrn-plasmid.</title>
        <authorList>
            <person name="Anda M."/>
            <person name="Iwasaki W."/>
        </authorList>
    </citation>
    <scope>NUCLEOTIDE SEQUENCE [LARGE SCALE GENOMIC DNA]</scope>
    <source>
        <strain evidence="2 3">NBRC 15940</strain>
    </source>
</reference>
<dbReference type="Proteomes" id="UP001310022">
    <property type="component" value="Unassembled WGS sequence"/>
</dbReference>
<evidence type="ECO:0000313" key="3">
    <source>
        <dbReference type="Proteomes" id="UP001310022"/>
    </source>
</evidence>
<feature type="domain" description="Phospholipid/glycerol acyltransferase" evidence="1">
    <location>
        <begin position="85"/>
        <end position="182"/>
    </location>
</feature>